<accession>A0A919NZD5</accession>
<dbReference type="Pfam" id="PF18944">
    <property type="entry name" value="DUF5691"/>
    <property type="match status" value="1"/>
</dbReference>
<keyword evidence="3" id="KW-1185">Reference proteome</keyword>
<sequence>MSADLTTAALLGTDRNPGPHPVGDELLAAALSRLPAREDPATALLDVAALAAVARRASTSGTEAGTVRAPAPTETRQLCAPAAAARLRGLLAAGKESWDLLELWLATAAGNGLRVPPGVLVPLLDAAAAAGDRDGLRTAALAVSGERGRWITPQNPAWHGLVAAPRPGVDAIVTDDDPTWVHGTADERAAWLSAARSLDPAGARSLVAGAWAKANANERATFARALEVGVTPDDEELLASALSDRSVAVRTAAVRTLAHLPSSAFVRHCTDRALACVTVSRTLLREHLVMELPEPEKGDPFAAPYSSPKAVAVTQMLGLPAGVGAKADLLTRLVEVVPLSAWTAHLGKEPRTLVQLAIAANARPLLQGWAVATEREHDAAWAHALLVLVGARSISADLARILPPEAQLDVFRATVSAAPAGYEGHPAVAAYLAQLPAPWTDDLTAQVATWVGGQPSEKSWTPIHTSEQLGLAAPPTARSESVIRAAAARAAENVSRALTRAADAVHQRRTIIEELT</sequence>
<name>A0A919NZD5_9CELL</name>
<gene>
    <name evidence="2" type="ORF">Cch01nite_05340</name>
</gene>
<dbReference type="EMBL" id="BONK01000002">
    <property type="protein sequence ID" value="GIG19810.1"/>
    <property type="molecule type" value="Genomic_DNA"/>
</dbReference>
<comment type="caution">
    <text evidence="2">The sequence shown here is derived from an EMBL/GenBank/DDBJ whole genome shotgun (WGS) entry which is preliminary data.</text>
</comment>
<dbReference type="InterPro" id="IPR043746">
    <property type="entry name" value="DUF5691"/>
</dbReference>
<protein>
    <submittedName>
        <fullName evidence="2">Uncharacterized protein</fullName>
    </submittedName>
</protein>
<dbReference type="Proteomes" id="UP000632740">
    <property type="component" value="Unassembled WGS sequence"/>
</dbReference>
<evidence type="ECO:0000313" key="3">
    <source>
        <dbReference type="Proteomes" id="UP000632740"/>
    </source>
</evidence>
<evidence type="ECO:0000256" key="1">
    <source>
        <dbReference type="SAM" id="MobiDB-lite"/>
    </source>
</evidence>
<dbReference type="RefSeq" id="WP_203748267.1">
    <property type="nucleotide sequence ID" value="NZ_BONK01000002.1"/>
</dbReference>
<proteinExistence type="predicted"/>
<dbReference type="AlphaFoldDB" id="A0A919NZD5"/>
<reference evidence="2" key="1">
    <citation type="submission" date="2021-01" db="EMBL/GenBank/DDBJ databases">
        <title>Whole genome shotgun sequence of Cellulomonas chitinilytica NBRC 110799.</title>
        <authorList>
            <person name="Komaki H."/>
            <person name="Tamura T."/>
        </authorList>
    </citation>
    <scope>NUCLEOTIDE SEQUENCE</scope>
    <source>
        <strain evidence="2">NBRC 110799</strain>
    </source>
</reference>
<feature type="region of interest" description="Disordered" evidence="1">
    <location>
        <begin position="1"/>
        <end position="22"/>
    </location>
</feature>
<evidence type="ECO:0000313" key="2">
    <source>
        <dbReference type="EMBL" id="GIG19810.1"/>
    </source>
</evidence>
<organism evidence="2 3">
    <name type="scientific">Cellulomonas chitinilytica</name>
    <dbReference type="NCBI Taxonomy" id="398759"/>
    <lineage>
        <taxon>Bacteria</taxon>
        <taxon>Bacillati</taxon>
        <taxon>Actinomycetota</taxon>
        <taxon>Actinomycetes</taxon>
        <taxon>Micrococcales</taxon>
        <taxon>Cellulomonadaceae</taxon>
        <taxon>Cellulomonas</taxon>
    </lineage>
</organism>